<reference evidence="4 5" key="1">
    <citation type="journal article" date="2019" name="Environ. Microbiol.">
        <title>Species interactions and distinct microbial communities in high Arctic permafrost affected cryosols are associated with the CH4 and CO2 gas fluxes.</title>
        <authorList>
            <person name="Altshuler I."/>
            <person name="Hamel J."/>
            <person name="Turney S."/>
            <person name="Magnuson E."/>
            <person name="Levesque R."/>
            <person name="Greer C."/>
            <person name="Whyte L.G."/>
        </authorList>
    </citation>
    <scope>NUCLEOTIDE SEQUENCE [LARGE SCALE GENOMIC DNA]</scope>
    <source>
        <strain evidence="4 5">E6.1</strain>
    </source>
</reference>
<dbReference type="InterPro" id="IPR011006">
    <property type="entry name" value="CheY-like_superfamily"/>
</dbReference>
<evidence type="ECO:0000259" key="3">
    <source>
        <dbReference type="PROSITE" id="PS50110"/>
    </source>
</evidence>
<dbReference type="SMART" id="SM00448">
    <property type="entry name" value="REC"/>
    <property type="match status" value="1"/>
</dbReference>
<feature type="modified residue" description="4-aspartylphosphate" evidence="2">
    <location>
        <position position="52"/>
    </location>
</feature>
<dbReference type="PANTHER" id="PTHR44591:SF3">
    <property type="entry name" value="RESPONSE REGULATORY DOMAIN-CONTAINING PROTEIN"/>
    <property type="match status" value="1"/>
</dbReference>
<gene>
    <name evidence="4" type="ORF">EAH76_03085</name>
</gene>
<dbReference type="Gene3D" id="3.40.50.2300">
    <property type="match status" value="1"/>
</dbReference>
<protein>
    <submittedName>
        <fullName evidence="4">Response regulator</fullName>
    </submittedName>
</protein>
<keyword evidence="5" id="KW-1185">Reference proteome</keyword>
<dbReference type="AlphaFoldDB" id="A0A502G4Q7"/>
<dbReference type="InterPro" id="IPR050595">
    <property type="entry name" value="Bact_response_regulator"/>
</dbReference>
<dbReference type="Pfam" id="PF00072">
    <property type="entry name" value="Response_reg"/>
    <property type="match status" value="1"/>
</dbReference>
<evidence type="ECO:0000256" key="1">
    <source>
        <dbReference type="ARBA" id="ARBA00022553"/>
    </source>
</evidence>
<organism evidence="4 5">
    <name type="scientific">Sphingomonas glacialis</name>
    <dbReference type="NCBI Taxonomy" id="658225"/>
    <lineage>
        <taxon>Bacteria</taxon>
        <taxon>Pseudomonadati</taxon>
        <taxon>Pseudomonadota</taxon>
        <taxon>Alphaproteobacteria</taxon>
        <taxon>Sphingomonadales</taxon>
        <taxon>Sphingomonadaceae</taxon>
        <taxon>Sphingomonas</taxon>
    </lineage>
</organism>
<accession>A0A502G4Q7</accession>
<dbReference type="PROSITE" id="PS50110">
    <property type="entry name" value="RESPONSE_REGULATORY"/>
    <property type="match status" value="1"/>
</dbReference>
<feature type="domain" description="Response regulatory" evidence="3">
    <location>
        <begin position="3"/>
        <end position="117"/>
    </location>
</feature>
<name>A0A502G4Q7_9SPHN</name>
<dbReference type="Proteomes" id="UP000319931">
    <property type="component" value="Unassembled WGS sequence"/>
</dbReference>
<dbReference type="InterPro" id="IPR001789">
    <property type="entry name" value="Sig_transdc_resp-reg_receiver"/>
</dbReference>
<dbReference type="OrthoDB" id="9800897at2"/>
<dbReference type="EMBL" id="RCZC01000001">
    <property type="protein sequence ID" value="TPG56532.1"/>
    <property type="molecule type" value="Genomic_DNA"/>
</dbReference>
<evidence type="ECO:0000313" key="5">
    <source>
        <dbReference type="Proteomes" id="UP000319931"/>
    </source>
</evidence>
<sequence length="122" mass="13098">MSLVLVVDDEFGIAGLLEDVLQDEGYTVVVASNGRQALDHAMAEKPDLVVTDFMMPVMDGAALVKAMAADPKLADVPVVLMSSMPEESVAERCSGYTTFVRKPFKIFAMIDLVSSLLSASKK</sequence>
<dbReference type="RefSeq" id="WP_140847947.1">
    <property type="nucleotide sequence ID" value="NZ_RCZC01000001.1"/>
</dbReference>
<dbReference type="PANTHER" id="PTHR44591">
    <property type="entry name" value="STRESS RESPONSE REGULATOR PROTEIN 1"/>
    <property type="match status" value="1"/>
</dbReference>
<evidence type="ECO:0000256" key="2">
    <source>
        <dbReference type="PROSITE-ProRule" id="PRU00169"/>
    </source>
</evidence>
<dbReference type="GO" id="GO:0000160">
    <property type="term" value="P:phosphorelay signal transduction system"/>
    <property type="evidence" value="ECO:0007669"/>
    <property type="project" value="InterPro"/>
</dbReference>
<keyword evidence="1 2" id="KW-0597">Phosphoprotein</keyword>
<proteinExistence type="predicted"/>
<comment type="caution">
    <text evidence="4">The sequence shown here is derived from an EMBL/GenBank/DDBJ whole genome shotgun (WGS) entry which is preliminary data.</text>
</comment>
<dbReference type="SUPFAM" id="SSF52172">
    <property type="entry name" value="CheY-like"/>
    <property type="match status" value="1"/>
</dbReference>
<evidence type="ECO:0000313" key="4">
    <source>
        <dbReference type="EMBL" id="TPG56532.1"/>
    </source>
</evidence>